<accession>A0ABY9MRR8</accession>
<feature type="transmembrane region" description="Helical" evidence="6">
    <location>
        <begin position="53"/>
        <end position="70"/>
    </location>
</feature>
<dbReference type="InterPro" id="IPR020948">
    <property type="entry name" value="P_starv_induced_PsiE-like"/>
</dbReference>
<keyword evidence="4 6" id="KW-1133">Transmembrane helix</keyword>
<dbReference type="RefSeq" id="WP_308896035.1">
    <property type="nucleotide sequence ID" value="NZ_CP133218.1"/>
</dbReference>
<feature type="transmembrane region" description="Helical" evidence="6">
    <location>
        <begin position="12"/>
        <end position="37"/>
    </location>
</feature>
<organism evidence="7 8">
    <name type="scientific">Thiothrix lacustris</name>
    <dbReference type="NCBI Taxonomy" id="525917"/>
    <lineage>
        <taxon>Bacteria</taxon>
        <taxon>Pseudomonadati</taxon>
        <taxon>Pseudomonadota</taxon>
        <taxon>Gammaproteobacteria</taxon>
        <taxon>Thiotrichales</taxon>
        <taxon>Thiotrichaceae</taxon>
        <taxon>Thiothrix</taxon>
    </lineage>
</organism>
<comment type="subcellular location">
    <subcellularLocation>
        <location evidence="1">Cell membrane</location>
        <topology evidence="1">Multi-pass membrane protein</topology>
    </subcellularLocation>
</comment>
<name>A0ABY9MRR8_9GAMM</name>
<feature type="transmembrane region" description="Helical" evidence="6">
    <location>
        <begin position="82"/>
        <end position="101"/>
    </location>
</feature>
<reference evidence="7 8" key="1">
    <citation type="submission" date="2023-08" db="EMBL/GenBank/DDBJ databases">
        <title>New molecular markers tilS and rpoB for phylogenetic and monitoring studies of the genus Thiothrix biodiversity.</title>
        <authorList>
            <person name="Ravin N.V."/>
            <person name="Smolyakov D."/>
            <person name="Markov N.D."/>
            <person name="Beletsky A.V."/>
            <person name="Mardanov A.V."/>
            <person name="Rudenko T.S."/>
            <person name="Grabovich M.Y."/>
        </authorList>
    </citation>
    <scope>NUCLEOTIDE SEQUENCE [LARGE SCALE GENOMIC DNA]</scope>
    <source>
        <strain evidence="7 8">MK1</strain>
    </source>
</reference>
<dbReference type="EMBL" id="CP133218">
    <property type="protein sequence ID" value="WML91287.1"/>
    <property type="molecule type" value="Genomic_DNA"/>
</dbReference>
<sequence>MFVVLMKNFEKFITLALIVMMLIVVALSTMELGWLLYKDVFNPPLFVLDTAELLEIFGFFLMILIGLELLETMKEYYLHGKIGLHVIIAIALIALGRKIITLDIDKYQPLALIGVGVIITALVAGYWVVRRVDYGK</sequence>
<dbReference type="Pfam" id="PF06146">
    <property type="entry name" value="PsiE"/>
    <property type="match status" value="1"/>
</dbReference>
<evidence type="ECO:0000256" key="5">
    <source>
        <dbReference type="ARBA" id="ARBA00023136"/>
    </source>
</evidence>
<proteinExistence type="predicted"/>
<evidence type="ECO:0000313" key="7">
    <source>
        <dbReference type="EMBL" id="WML91287.1"/>
    </source>
</evidence>
<feature type="transmembrane region" description="Helical" evidence="6">
    <location>
        <begin position="107"/>
        <end position="129"/>
    </location>
</feature>
<gene>
    <name evidence="7" type="ORF">RCF98_02770</name>
</gene>
<evidence type="ECO:0000256" key="4">
    <source>
        <dbReference type="ARBA" id="ARBA00022989"/>
    </source>
</evidence>
<evidence type="ECO:0000313" key="8">
    <source>
        <dbReference type="Proteomes" id="UP001236657"/>
    </source>
</evidence>
<evidence type="ECO:0000256" key="1">
    <source>
        <dbReference type="ARBA" id="ARBA00004651"/>
    </source>
</evidence>
<evidence type="ECO:0000256" key="3">
    <source>
        <dbReference type="ARBA" id="ARBA00022692"/>
    </source>
</evidence>
<evidence type="ECO:0000256" key="2">
    <source>
        <dbReference type="ARBA" id="ARBA00022475"/>
    </source>
</evidence>
<dbReference type="Proteomes" id="UP001236657">
    <property type="component" value="Chromosome"/>
</dbReference>
<keyword evidence="8" id="KW-1185">Reference proteome</keyword>
<evidence type="ECO:0000256" key="6">
    <source>
        <dbReference type="SAM" id="Phobius"/>
    </source>
</evidence>
<keyword evidence="3 6" id="KW-0812">Transmembrane</keyword>
<protein>
    <submittedName>
        <fullName evidence="7">Phosphate-starvation-inducible PsiE family protein</fullName>
    </submittedName>
</protein>
<keyword evidence="2" id="KW-1003">Cell membrane</keyword>
<keyword evidence="5 6" id="KW-0472">Membrane</keyword>